<comment type="caution">
    <text evidence="1">The sequence shown here is derived from an EMBL/GenBank/DDBJ whole genome shotgun (WGS) entry which is preliminary data.</text>
</comment>
<dbReference type="AlphaFoldDB" id="A0A427XK69"/>
<dbReference type="Proteomes" id="UP000279236">
    <property type="component" value="Unassembled WGS sequence"/>
</dbReference>
<accession>A0A427XK69</accession>
<keyword evidence="2" id="KW-1185">Reference proteome</keyword>
<proteinExistence type="predicted"/>
<protein>
    <submittedName>
        <fullName evidence="1">Uncharacterized protein</fullName>
    </submittedName>
</protein>
<sequence>MTGICAISSVAKAKIREKAHGEPQPELVFMRYNLPHVPYIRTCGETLDKLGRAHSSEEAIAIIRAYIEPQVLDKKRGQPRWSLTTLEHSTPSWHHEMQIVREAFDIDTGVEV</sequence>
<organism evidence="1 2">
    <name type="scientific">Apiotrichum porosum</name>
    <dbReference type="NCBI Taxonomy" id="105984"/>
    <lineage>
        <taxon>Eukaryota</taxon>
        <taxon>Fungi</taxon>
        <taxon>Dikarya</taxon>
        <taxon>Basidiomycota</taxon>
        <taxon>Agaricomycotina</taxon>
        <taxon>Tremellomycetes</taxon>
        <taxon>Trichosporonales</taxon>
        <taxon>Trichosporonaceae</taxon>
        <taxon>Apiotrichum</taxon>
    </lineage>
</organism>
<reference evidence="1 2" key="1">
    <citation type="submission" date="2018-11" db="EMBL/GenBank/DDBJ databases">
        <title>Genome sequence of Apiotrichum porosum DSM 27194.</title>
        <authorList>
            <person name="Aliyu H."/>
            <person name="Gorte O."/>
            <person name="Ochsenreither K."/>
        </authorList>
    </citation>
    <scope>NUCLEOTIDE SEQUENCE [LARGE SCALE GENOMIC DNA]</scope>
    <source>
        <strain evidence="1 2">DSM 27194</strain>
    </source>
</reference>
<gene>
    <name evidence="1" type="ORF">EHS24_001331</name>
</gene>
<evidence type="ECO:0000313" key="1">
    <source>
        <dbReference type="EMBL" id="RSH79291.1"/>
    </source>
</evidence>
<evidence type="ECO:0000313" key="2">
    <source>
        <dbReference type="Proteomes" id="UP000279236"/>
    </source>
</evidence>
<dbReference type="RefSeq" id="XP_028474438.1">
    <property type="nucleotide sequence ID" value="XM_028617131.1"/>
</dbReference>
<name>A0A427XK69_9TREE</name>
<dbReference type="EMBL" id="RSCE01000010">
    <property type="protein sequence ID" value="RSH79291.1"/>
    <property type="molecule type" value="Genomic_DNA"/>
</dbReference>
<dbReference type="GeneID" id="39585874"/>